<dbReference type="CDD" id="cd00383">
    <property type="entry name" value="trans_reg_C"/>
    <property type="match status" value="1"/>
</dbReference>
<evidence type="ECO:0000256" key="1">
    <source>
        <dbReference type="ARBA" id="ARBA00023125"/>
    </source>
</evidence>
<dbReference type="EMBL" id="CP000804">
    <property type="protein sequence ID" value="ABU56698.1"/>
    <property type="molecule type" value="Genomic_DNA"/>
</dbReference>
<dbReference type="InterPro" id="IPR027417">
    <property type="entry name" value="P-loop_NTPase"/>
</dbReference>
<keyword evidence="5" id="KW-1185">Reference proteome</keyword>
<organism evidence="4 5">
    <name type="scientific">Roseiflexus castenholzii (strain DSM 13941 / HLO8)</name>
    <dbReference type="NCBI Taxonomy" id="383372"/>
    <lineage>
        <taxon>Bacteria</taxon>
        <taxon>Bacillati</taxon>
        <taxon>Chloroflexota</taxon>
        <taxon>Chloroflexia</taxon>
        <taxon>Chloroflexales</taxon>
        <taxon>Roseiflexineae</taxon>
        <taxon>Roseiflexaceae</taxon>
        <taxon>Roseiflexus</taxon>
    </lineage>
</organism>
<accession>A7NGV1</accession>
<dbReference type="eggNOG" id="COG0745">
    <property type="taxonomic scope" value="Bacteria"/>
</dbReference>
<reference evidence="4 5" key="1">
    <citation type="submission" date="2007-08" db="EMBL/GenBank/DDBJ databases">
        <title>Complete sequence of Roseiflexus castenholzii DSM 13941.</title>
        <authorList>
            <consortium name="US DOE Joint Genome Institute"/>
            <person name="Copeland A."/>
            <person name="Lucas S."/>
            <person name="Lapidus A."/>
            <person name="Barry K."/>
            <person name="Glavina del Rio T."/>
            <person name="Dalin E."/>
            <person name="Tice H."/>
            <person name="Pitluck S."/>
            <person name="Thompson L.S."/>
            <person name="Brettin T."/>
            <person name="Bruce D."/>
            <person name="Detter J.C."/>
            <person name="Han C."/>
            <person name="Tapia R."/>
            <person name="Schmutz J."/>
            <person name="Larimer F."/>
            <person name="Land M."/>
            <person name="Hauser L."/>
            <person name="Kyrpides N."/>
            <person name="Mikhailova N."/>
            <person name="Bryant D.A."/>
            <person name="Hanada S."/>
            <person name="Tsukatani Y."/>
            <person name="Richardson P."/>
        </authorList>
    </citation>
    <scope>NUCLEOTIDE SEQUENCE [LARGE SCALE GENOMIC DNA]</scope>
    <source>
        <strain evidence="5">DSM 13941 / HLO8</strain>
    </source>
</reference>
<dbReference type="InterPro" id="IPR001867">
    <property type="entry name" value="OmpR/PhoB-type_DNA-bd"/>
</dbReference>
<evidence type="ECO:0000259" key="3">
    <source>
        <dbReference type="PROSITE" id="PS51755"/>
    </source>
</evidence>
<dbReference type="HOGENOM" id="CLU_595641_0_0_0"/>
<dbReference type="AlphaFoldDB" id="A7NGV1"/>
<dbReference type="SMART" id="SM00862">
    <property type="entry name" value="Trans_reg_C"/>
    <property type="match status" value="1"/>
</dbReference>
<dbReference type="SUPFAM" id="SSF46894">
    <property type="entry name" value="C-terminal effector domain of the bipartite response regulators"/>
    <property type="match status" value="1"/>
</dbReference>
<gene>
    <name evidence="4" type="ordered locus">Rcas_0569</name>
</gene>
<proteinExistence type="predicted"/>
<dbReference type="Pfam" id="PF00486">
    <property type="entry name" value="Trans_reg_C"/>
    <property type="match status" value="1"/>
</dbReference>
<dbReference type="GO" id="GO:0003677">
    <property type="term" value="F:DNA binding"/>
    <property type="evidence" value="ECO:0007669"/>
    <property type="project" value="UniProtKB-UniRule"/>
</dbReference>
<dbReference type="Gene3D" id="1.10.10.10">
    <property type="entry name" value="Winged helix-like DNA-binding domain superfamily/Winged helix DNA-binding domain"/>
    <property type="match status" value="1"/>
</dbReference>
<dbReference type="STRING" id="383372.Rcas_0569"/>
<dbReference type="InterPro" id="IPR016032">
    <property type="entry name" value="Sig_transdc_resp-reg_C-effctor"/>
</dbReference>
<evidence type="ECO:0000313" key="4">
    <source>
        <dbReference type="EMBL" id="ABU56698.1"/>
    </source>
</evidence>
<evidence type="ECO:0000256" key="2">
    <source>
        <dbReference type="PROSITE-ProRule" id="PRU01091"/>
    </source>
</evidence>
<dbReference type="SUPFAM" id="SSF52540">
    <property type="entry name" value="P-loop containing nucleoside triphosphate hydrolases"/>
    <property type="match status" value="1"/>
</dbReference>
<dbReference type="OrthoDB" id="141199at2"/>
<sequence length="458" mass="50821">MSLNAGEPMNPFGNRKPVIAPDLFTGRRDLIAAVCERLTAAPPQCCAIIGDARSGKTSLLYYLRSAAPGRPICGDTTARFVFSYVNAGPYADLGASQSHGALYFWRDLARATSQALDRHDDLPALPDQGIAETAIVDAVYALKCVVEDMLRQRSDRTFVFLIDNVEGIARLPRHTASFLRSLTQDPDIGARVAYVVTASVPLSRLYPADELREPSSFWSLFASELFIGGLDDADITALFGRAPELNDADRAWIRRLGGANLMLLLIAAAHVYHWRMHPNGSSPNDIERAAIEEARPLCRTWWRKLLETYAIATDAREALLEQNRAPTSDEGVLFDALRQRGLAQRDRNGWRISSTIFAQALSDQPGMPSIETSLPLPSAPPAFTHLEGEVYAFLREHAGRVCTRDEVKRAIWPVSPPSDSALQKIIERIRDKIEPDPKHPRKLIAVRGQGYMLRRDVE</sequence>
<dbReference type="PROSITE" id="PS51755">
    <property type="entry name" value="OMPR_PHOB"/>
    <property type="match status" value="1"/>
</dbReference>
<feature type="DNA-binding region" description="OmpR/PhoB-type" evidence="2">
    <location>
        <begin position="352"/>
        <end position="455"/>
    </location>
</feature>
<dbReference type="InterPro" id="IPR036388">
    <property type="entry name" value="WH-like_DNA-bd_sf"/>
</dbReference>
<evidence type="ECO:0000313" key="5">
    <source>
        <dbReference type="Proteomes" id="UP000000263"/>
    </source>
</evidence>
<dbReference type="eggNOG" id="COG1672">
    <property type="taxonomic scope" value="Bacteria"/>
</dbReference>
<keyword evidence="1 2" id="KW-0238">DNA-binding</keyword>
<name>A7NGV1_ROSCS</name>
<protein>
    <submittedName>
        <fullName evidence="4">Putative two component transcriptional regulator, winged helix family</fullName>
    </submittedName>
</protein>
<dbReference type="GO" id="GO:0000160">
    <property type="term" value="P:phosphorelay signal transduction system"/>
    <property type="evidence" value="ECO:0007669"/>
    <property type="project" value="InterPro"/>
</dbReference>
<dbReference type="Proteomes" id="UP000000263">
    <property type="component" value="Chromosome"/>
</dbReference>
<feature type="domain" description="OmpR/PhoB-type" evidence="3">
    <location>
        <begin position="352"/>
        <end position="455"/>
    </location>
</feature>
<dbReference type="KEGG" id="rca:Rcas_0569"/>
<dbReference type="GO" id="GO:0006355">
    <property type="term" value="P:regulation of DNA-templated transcription"/>
    <property type="evidence" value="ECO:0007669"/>
    <property type="project" value="InterPro"/>
</dbReference>
<dbReference type="Gene3D" id="3.40.50.300">
    <property type="entry name" value="P-loop containing nucleotide triphosphate hydrolases"/>
    <property type="match status" value="1"/>
</dbReference>